<keyword evidence="14 18" id="KW-1207">Sterol metabolism</keyword>
<evidence type="ECO:0000256" key="6">
    <source>
        <dbReference type="ARBA" id="ARBA00022778"/>
    </source>
</evidence>
<dbReference type="GO" id="GO:0005789">
    <property type="term" value="C:endoplasmic reticulum membrane"/>
    <property type="evidence" value="ECO:0007669"/>
    <property type="project" value="TreeGrafter"/>
</dbReference>
<dbReference type="AlphaFoldDB" id="A0A8H5ZZ57"/>
<protein>
    <recommendedName>
        <fullName evidence="16">7-dehydrocholesterol reductase</fullName>
        <ecNumber evidence="16">1.3.1.21</ecNumber>
    </recommendedName>
    <alternativeName>
        <fullName evidence="17">Sterol Delta(7)-reductase</fullName>
    </alternativeName>
</protein>
<comment type="caution">
    <text evidence="19">The sequence shown here is derived from an EMBL/GenBank/DDBJ whole genome shotgun (WGS) entry which is preliminary data.</text>
</comment>
<dbReference type="PANTHER" id="PTHR21257:SF38">
    <property type="entry name" value="7-DEHYDROCHOLESTEROL REDUCTASE"/>
    <property type="match status" value="1"/>
</dbReference>
<evidence type="ECO:0000256" key="14">
    <source>
        <dbReference type="ARBA" id="ARBA00023166"/>
    </source>
</evidence>
<feature type="transmembrane region" description="Helical" evidence="18">
    <location>
        <begin position="146"/>
        <end position="163"/>
    </location>
</feature>
<keyword evidence="10 18" id="KW-0560">Oxidoreductase</keyword>
<evidence type="ECO:0000256" key="16">
    <source>
        <dbReference type="ARBA" id="ARBA00038851"/>
    </source>
</evidence>
<evidence type="ECO:0000256" key="12">
    <source>
        <dbReference type="ARBA" id="ARBA00023098"/>
    </source>
</evidence>
<dbReference type="EMBL" id="SPNV01000242">
    <property type="protein sequence ID" value="KAF5857710.1"/>
    <property type="molecule type" value="Genomic_DNA"/>
</dbReference>
<evidence type="ECO:0000256" key="2">
    <source>
        <dbReference type="ARBA" id="ARBA00005402"/>
    </source>
</evidence>
<keyword evidence="3 18" id="KW-0444">Lipid biosynthesis</keyword>
<evidence type="ECO:0000256" key="7">
    <source>
        <dbReference type="ARBA" id="ARBA00022857"/>
    </source>
</evidence>
<gene>
    <name evidence="19" type="ORF">ETB97_005425</name>
</gene>
<evidence type="ECO:0000256" key="15">
    <source>
        <dbReference type="ARBA" id="ARBA00023221"/>
    </source>
</evidence>
<comment type="subcellular location">
    <subcellularLocation>
        <location evidence="1">Membrane</location>
        <topology evidence="1">Multi-pass membrane protein</topology>
    </subcellularLocation>
</comment>
<keyword evidence="11 18" id="KW-0756">Sterol biosynthesis</keyword>
<keyword evidence="13 18" id="KW-0472">Membrane</keyword>
<evidence type="ECO:0000256" key="17">
    <source>
        <dbReference type="ARBA" id="ARBA00042688"/>
    </source>
</evidence>
<keyword evidence="7" id="KW-0521">NADP</keyword>
<keyword evidence="4" id="KW-0153">Cholesterol metabolism</keyword>
<sequence>MQNNASSAYDLQHRMRSVASSTCFLVLMLSATPLTSIWWTAITDYNGSLQLSFTHFVADPKESLSWYSLSSHSTGVTFAKWIFFEAVLYALLPGRICAGQPTPSGHTLPYTMNGLSFFTSSFVTFLAAVALRQVELSFIARNWKEIILALNVFAWLLTGAAFLKGRIAPSYRFDTRSNGSYIYDIWRGIELHPRFGTAWDLKIFHNARWTMTTLAMMQEHHHL</sequence>
<reference evidence="19 20" key="1">
    <citation type="submission" date="2019-04" db="EMBL/GenBank/DDBJ databases">
        <title>Aspergillus burnettii sp. nov., novel species from soil in southeast Queensland.</title>
        <authorList>
            <person name="Gilchrist C.L.M."/>
            <person name="Pitt J.I."/>
            <person name="Lange L."/>
            <person name="Lacey H.J."/>
            <person name="Vuong D."/>
            <person name="Midgley D.J."/>
            <person name="Greenfield P."/>
            <person name="Bradbury M."/>
            <person name="Lacey E."/>
            <person name="Busk P.K."/>
            <person name="Pilgaard B."/>
            <person name="Chooi Y.H."/>
            <person name="Piggott A.M."/>
        </authorList>
    </citation>
    <scope>NUCLEOTIDE SEQUENCE [LARGE SCALE GENOMIC DNA]</scope>
    <source>
        <strain evidence="19 20">FRR 5400</strain>
    </source>
</reference>
<dbReference type="PANTHER" id="PTHR21257">
    <property type="entry name" value="DELTA(14)-STEROL REDUCTASE"/>
    <property type="match status" value="1"/>
</dbReference>
<comment type="similarity">
    <text evidence="2 18">Belongs to the ERG4/ERG24 family.</text>
</comment>
<keyword evidence="12 18" id="KW-0443">Lipid metabolism</keyword>
<dbReference type="EC" id="1.3.1.21" evidence="16"/>
<name>A0A8H5ZZ57_PETAA</name>
<evidence type="ECO:0000256" key="8">
    <source>
        <dbReference type="ARBA" id="ARBA00022955"/>
    </source>
</evidence>
<keyword evidence="8 18" id="KW-0752">Steroid biosynthesis</keyword>
<dbReference type="InterPro" id="IPR001171">
    <property type="entry name" value="ERG24_DHCR-like"/>
</dbReference>
<dbReference type="GO" id="GO:0047598">
    <property type="term" value="F:7-dehydrocholesterol reductase activity"/>
    <property type="evidence" value="ECO:0007669"/>
    <property type="project" value="UniProtKB-EC"/>
</dbReference>
<evidence type="ECO:0000256" key="11">
    <source>
        <dbReference type="ARBA" id="ARBA00023011"/>
    </source>
</evidence>
<dbReference type="GO" id="GO:0006695">
    <property type="term" value="P:cholesterol biosynthetic process"/>
    <property type="evidence" value="ECO:0007669"/>
    <property type="project" value="UniProtKB-KW"/>
</dbReference>
<keyword evidence="9 18" id="KW-1133">Transmembrane helix</keyword>
<evidence type="ECO:0000256" key="1">
    <source>
        <dbReference type="ARBA" id="ARBA00004141"/>
    </source>
</evidence>
<evidence type="ECO:0000256" key="18">
    <source>
        <dbReference type="RuleBase" id="RU369120"/>
    </source>
</evidence>
<keyword evidence="20" id="KW-1185">Reference proteome</keyword>
<evidence type="ECO:0000256" key="5">
    <source>
        <dbReference type="ARBA" id="ARBA00022692"/>
    </source>
</evidence>
<comment type="caution">
    <text evidence="18">Lacks conserved residue(s) required for the propagation of feature annotation.</text>
</comment>
<keyword evidence="5 18" id="KW-0812">Transmembrane</keyword>
<feature type="transmembrane region" description="Helical" evidence="18">
    <location>
        <begin position="110"/>
        <end position="134"/>
    </location>
</feature>
<keyword evidence="15 18" id="KW-0753">Steroid metabolism</keyword>
<evidence type="ECO:0000256" key="3">
    <source>
        <dbReference type="ARBA" id="ARBA00022516"/>
    </source>
</evidence>
<evidence type="ECO:0000313" key="19">
    <source>
        <dbReference type="EMBL" id="KAF5857710.1"/>
    </source>
</evidence>
<dbReference type="Proteomes" id="UP000541154">
    <property type="component" value="Unassembled WGS sequence"/>
</dbReference>
<keyword evidence="6" id="KW-0152">Cholesterol biosynthesis</keyword>
<evidence type="ECO:0000256" key="4">
    <source>
        <dbReference type="ARBA" id="ARBA00022548"/>
    </source>
</evidence>
<dbReference type="GO" id="GO:0016132">
    <property type="term" value="P:brassinosteroid biosynthetic process"/>
    <property type="evidence" value="ECO:0007669"/>
    <property type="project" value="TreeGrafter"/>
</dbReference>
<feature type="transmembrane region" description="Helical" evidence="18">
    <location>
        <begin position="78"/>
        <end position="98"/>
    </location>
</feature>
<accession>A0A8H5ZZ57</accession>
<proteinExistence type="inferred from homology"/>
<dbReference type="Pfam" id="PF01222">
    <property type="entry name" value="ERG4_ERG24"/>
    <property type="match status" value="1"/>
</dbReference>
<evidence type="ECO:0000256" key="10">
    <source>
        <dbReference type="ARBA" id="ARBA00023002"/>
    </source>
</evidence>
<evidence type="ECO:0000313" key="20">
    <source>
        <dbReference type="Proteomes" id="UP000541154"/>
    </source>
</evidence>
<organism evidence="19 20">
    <name type="scientific">Petromyces alliaceus</name>
    <name type="common">Aspergillus alliaceus</name>
    <dbReference type="NCBI Taxonomy" id="209559"/>
    <lineage>
        <taxon>Eukaryota</taxon>
        <taxon>Fungi</taxon>
        <taxon>Dikarya</taxon>
        <taxon>Ascomycota</taxon>
        <taxon>Pezizomycotina</taxon>
        <taxon>Eurotiomycetes</taxon>
        <taxon>Eurotiomycetidae</taxon>
        <taxon>Eurotiales</taxon>
        <taxon>Aspergillaceae</taxon>
        <taxon>Aspergillus</taxon>
        <taxon>Aspergillus subgen. Circumdati</taxon>
    </lineage>
</organism>
<feature type="transmembrane region" description="Helical" evidence="18">
    <location>
        <begin position="21"/>
        <end position="42"/>
    </location>
</feature>
<evidence type="ECO:0000256" key="9">
    <source>
        <dbReference type="ARBA" id="ARBA00022989"/>
    </source>
</evidence>
<evidence type="ECO:0000256" key="13">
    <source>
        <dbReference type="ARBA" id="ARBA00023136"/>
    </source>
</evidence>